<organism evidence="3 4">
    <name type="scientific">Stenomitos frigidus AS-A4</name>
    <dbReference type="NCBI Taxonomy" id="2933935"/>
    <lineage>
        <taxon>Bacteria</taxon>
        <taxon>Bacillati</taxon>
        <taxon>Cyanobacteriota</taxon>
        <taxon>Cyanophyceae</taxon>
        <taxon>Leptolyngbyales</taxon>
        <taxon>Leptolyngbyaceae</taxon>
        <taxon>Stenomitos</taxon>
    </lineage>
</organism>
<gene>
    <name evidence="3" type="ORF">NDI38_14010</name>
</gene>
<dbReference type="PANTHER" id="PTHR30388">
    <property type="entry name" value="ALDEHYDE OXIDOREDUCTASE MOLYBDENUM COFACTOR ASSEMBLY PROTEIN"/>
    <property type="match status" value="1"/>
</dbReference>
<dbReference type="InterPro" id="IPR027051">
    <property type="entry name" value="XdhC_Rossmann_dom"/>
</dbReference>
<dbReference type="PANTHER" id="PTHR30388:SF6">
    <property type="entry name" value="XANTHINE DEHYDROGENASE SUBUNIT A-RELATED"/>
    <property type="match status" value="1"/>
</dbReference>
<proteinExistence type="predicted"/>
<dbReference type="Pfam" id="PF02625">
    <property type="entry name" value="XdhC_CoxI"/>
    <property type="match status" value="1"/>
</dbReference>
<feature type="domain" description="XdhC Rossmann" evidence="2">
    <location>
        <begin position="162"/>
        <end position="310"/>
    </location>
</feature>
<evidence type="ECO:0000259" key="2">
    <source>
        <dbReference type="Pfam" id="PF13478"/>
    </source>
</evidence>
<dbReference type="Proteomes" id="UP001476950">
    <property type="component" value="Unassembled WGS sequence"/>
</dbReference>
<reference evidence="3 4" key="1">
    <citation type="submission" date="2022-04" db="EMBL/GenBank/DDBJ databases">
        <title>Positive selection, recombination, and allopatry shape intraspecific diversity of widespread and dominant cyanobacteria.</title>
        <authorList>
            <person name="Wei J."/>
            <person name="Shu W."/>
            <person name="Hu C."/>
        </authorList>
    </citation>
    <scope>NUCLEOTIDE SEQUENCE [LARGE SCALE GENOMIC DNA]</scope>
    <source>
        <strain evidence="3 4">AS-A4</strain>
    </source>
</reference>
<keyword evidence="4" id="KW-1185">Reference proteome</keyword>
<evidence type="ECO:0000259" key="1">
    <source>
        <dbReference type="Pfam" id="PF02625"/>
    </source>
</evidence>
<dbReference type="RefSeq" id="WP_190446520.1">
    <property type="nucleotide sequence ID" value="NZ_JAMPLM010000011.1"/>
</dbReference>
<protein>
    <submittedName>
        <fullName evidence="3">XdhC family protein</fullName>
    </submittedName>
</protein>
<evidence type="ECO:0000313" key="4">
    <source>
        <dbReference type="Proteomes" id="UP001476950"/>
    </source>
</evidence>
<accession>A0ABV0KJX5</accession>
<evidence type="ECO:0000313" key="3">
    <source>
        <dbReference type="EMBL" id="MEP1059556.1"/>
    </source>
</evidence>
<dbReference type="InterPro" id="IPR003777">
    <property type="entry name" value="XdhC_CoxI"/>
</dbReference>
<dbReference type="Gene3D" id="3.40.50.720">
    <property type="entry name" value="NAD(P)-binding Rossmann-like Domain"/>
    <property type="match status" value="1"/>
</dbReference>
<dbReference type="InterPro" id="IPR052698">
    <property type="entry name" value="MoCofactor_Util/Proc"/>
</dbReference>
<dbReference type="EMBL" id="JAMPLM010000011">
    <property type="protein sequence ID" value="MEP1059556.1"/>
    <property type="molecule type" value="Genomic_DNA"/>
</dbReference>
<name>A0ABV0KJX5_9CYAN</name>
<sequence length="334" mass="35373">MLNFYQQLATALQQGSVVLATVVKVQGSVPREVGAMMLFRSDGSSIGTIGGGAGEASIIEHARHVLATGEKQGVDIDLSGNLEQTKQGICGGRMHVWLERWQGESALALANDIVASLQAGQDRVLITPLVSARSPYLSTPNSPLATPDDPAFVIPLLRPPTLLIVGAGHVAVPLAHMAHLIDFRVVVQDDRPEFANHQRFSDATVLAQPITPAVATLSTGALLYVALVTRGYQHDLAALRVLLPRSPQYIGMIGSQKRVKTVLQALQQEGIPGMAPSLLTPQLERIYAPIGLNLGALTPAEIAVSICAELIAVYRRGNGRSLSGSLAATPLSME</sequence>
<dbReference type="Pfam" id="PF13478">
    <property type="entry name" value="XdhC_C"/>
    <property type="match status" value="1"/>
</dbReference>
<feature type="domain" description="XdhC- CoxI" evidence="1">
    <location>
        <begin position="13"/>
        <end position="72"/>
    </location>
</feature>
<comment type="caution">
    <text evidence="3">The sequence shown here is derived from an EMBL/GenBank/DDBJ whole genome shotgun (WGS) entry which is preliminary data.</text>
</comment>